<dbReference type="PANTHER" id="PTHR18947:SF35">
    <property type="entry name" value="COILED-COIL DOMAIN-CONTAINING PROTEIN 88B"/>
    <property type="match status" value="1"/>
</dbReference>
<comment type="similarity">
    <text evidence="5">Belongs to the CCDC88 family.</text>
</comment>
<dbReference type="GO" id="GO:0007165">
    <property type="term" value="P:signal transduction"/>
    <property type="evidence" value="ECO:0007669"/>
    <property type="project" value="UniProtKB-ARBA"/>
</dbReference>
<gene>
    <name evidence="9" type="ORF">fugu_013763</name>
</gene>
<dbReference type="FunFam" id="1.10.418.10:FF:000035">
    <property type="entry name" value="girdin isoform X1"/>
    <property type="match status" value="1"/>
</dbReference>
<evidence type="ECO:0000256" key="2">
    <source>
        <dbReference type="ARBA" id="ARBA00022490"/>
    </source>
</evidence>
<comment type="subcellular location">
    <subcellularLocation>
        <location evidence="1">Cytoplasm</location>
    </subcellularLocation>
</comment>
<accession>A0A4Z2C458</accession>
<keyword evidence="10" id="KW-1185">Reference proteome</keyword>
<feature type="compositionally biased region" description="Basic and acidic residues" evidence="7">
    <location>
        <begin position="803"/>
        <end position="829"/>
    </location>
</feature>
<organism evidence="9 10">
    <name type="scientific">Takifugu bimaculatus</name>
    <dbReference type="NCBI Taxonomy" id="433685"/>
    <lineage>
        <taxon>Eukaryota</taxon>
        <taxon>Metazoa</taxon>
        <taxon>Chordata</taxon>
        <taxon>Craniata</taxon>
        <taxon>Vertebrata</taxon>
        <taxon>Euteleostomi</taxon>
        <taxon>Actinopterygii</taxon>
        <taxon>Neopterygii</taxon>
        <taxon>Teleostei</taxon>
        <taxon>Neoteleostei</taxon>
        <taxon>Acanthomorphata</taxon>
        <taxon>Eupercaria</taxon>
        <taxon>Tetraodontiformes</taxon>
        <taxon>Tetradontoidea</taxon>
        <taxon>Tetraodontidae</taxon>
        <taxon>Takifugu</taxon>
    </lineage>
</organism>
<feature type="coiled-coil region" evidence="6">
    <location>
        <begin position="259"/>
        <end position="375"/>
    </location>
</feature>
<evidence type="ECO:0000256" key="5">
    <source>
        <dbReference type="ARBA" id="ARBA00061299"/>
    </source>
</evidence>
<feature type="coiled-coil region" evidence="6">
    <location>
        <begin position="1258"/>
        <end position="1338"/>
    </location>
</feature>
<dbReference type="EMBL" id="SWLE01000006">
    <property type="protein sequence ID" value="TNM99199.1"/>
    <property type="molecule type" value="Genomic_DNA"/>
</dbReference>
<comment type="caution">
    <text evidence="9">The sequence shown here is derived from an EMBL/GenBank/DDBJ whole genome shotgun (WGS) entry which is preliminary data.</text>
</comment>
<dbReference type="Pfam" id="PF19047">
    <property type="entry name" value="HOOK_N"/>
    <property type="match status" value="1"/>
</dbReference>
<evidence type="ECO:0000313" key="9">
    <source>
        <dbReference type="EMBL" id="TNM99199.1"/>
    </source>
</evidence>
<feature type="region of interest" description="Disordered" evidence="7">
    <location>
        <begin position="1503"/>
        <end position="1545"/>
    </location>
</feature>
<feature type="region of interest" description="Disordered" evidence="7">
    <location>
        <begin position="236"/>
        <end position="256"/>
    </location>
</feature>
<dbReference type="GO" id="GO:0005813">
    <property type="term" value="C:centrosome"/>
    <property type="evidence" value="ECO:0007669"/>
    <property type="project" value="TreeGrafter"/>
</dbReference>
<dbReference type="InterPro" id="IPR043936">
    <property type="entry name" value="HOOK_N"/>
</dbReference>
<evidence type="ECO:0000256" key="7">
    <source>
        <dbReference type="SAM" id="MobiDB-lite"/>
    </source>
</evidence>
<dbReference type="GO" id="GO:0030705">
    <property type="term" value="P:cytoskeleton-dependent intracellular transport"/>
    <property type="evidence" value="ECO:0007669"/>
    <property type="project" value="InterPro"/>
</dbReference>
<feature type="compositionally biased region" description="Basic and acidic residues" evidence="7">
    <location>
        <begin position="502"/>
        <end position="515"/>
    </location>
</feature>
<dbReference type="GO" id="GO:0005737">
    <property type="term" value="C:cytoplasm"/>
    <property type="evidence" value="ECO:0007669"/>
    <property type="project" value="UniProtKB-SubCell"/>
</dbReference>
<name>A0A4Z2C458_9TELE</name>
<feature type="region of interest" description="Disordered" evidence="7">
    <location>
        <begin position="1168"/>
        <end position="1195"/>
    </location>
</feature>
<dbReference type="SUPFAM" id="SSF116907">
    <property type="entry name" value="Hook domain"/>
    <property type="match status" value="1"/>
</dbReference>
<feature type="coiled-coil region" evidence="6">
    <location>
        <begin position="429"/>
        <end position="495"/>
    </location>
</feature>
<feature type="coiled-coil region" evidence="6">
    <location>
        <begin position="860"/>
        <end position="936"/>
    </location>
</feature>
<feature type="region of interest" description="Disordered" evidence="7">
    <location>
        <begin position="570"/>
        <end position="600"/>
    </location>
</feature>
<sequence>MDSNITELIEEFMESALAQWVQLFEKMVEREDSVPLYSQYMEVNSVSQSARACYTRLTNGIFLNEVMRVIDPHPKVERLYETDRDDHTLRVQNFSILNRHIRAFYQENMQQLILMPLPNVAILGQDPLTEAAVEELRRLLLLLLGCAVQCERKETFIQQIQSLDIETQAAIAGCIQQVTQDPRTVLPLQWEELVESEGLDLQLVFNSMTKQIQNLLAQRDSFLERMAELCREQESQADSPTALLSSHGEESPQGLTLQLADSRAKVRRLKQQLEDKDDQVLDYKQEIQTMEDQLRKLQKERHVSELVGVLQEQQQLCAALQETKALLEEQLADARTRCSSLRDLERDNLLLRQTIMDVEVERDTERQRVEELMEVNVTLETDLRRCGAVPAAVHQSFLHSEPDFEEELMELIDQKPLSVEVGKASMLRLLGAEQENAELKRLLEELQAQQEVDSPDMKDELLCLEMKHQNTLREFENLKNENTTLKRRMEQLLSEMQHLGGKRAEDREEEVKAERGVQGAESCREEGEGKVRMMEERRREIIGSQREAGVGEEVLHTQSVAGETCEKAVVSHRRGEAEGGQKDREKQDNGVTPCSKPPETLQNDAAITAADQPAASPCRPDLDLLTIQFQEAQEEADRQAKAAQDLRSKLAEQSKRTWEAEQRLVVLEAEHQHMKKAAESLADARRKIESWKRSCAASEAKQSCTRLQTTVIATLEGERAALERDREMLRSSVDGMRTAQRKGDQLELTVQTIRSELERQGRSLESSRRREEELEAELREATLEAESLARARDQALLEASRLEQEKEACQSELDSQRKEGRQREREAGRLRQQLESTTLALEHSNQRTCAQDSEHRYDLEKELRGKLKSTEEGRQLLQEQCTDARASINALSQDLYSERTRSQELSAEVQRLRETLQKAEAELVSTSASLSRSQERVDSLSRLLDQSRLDNSSSNAEVVTNSGSSNTVHVCQSLSQESSCVEQTPATKEGGAGETERRLRERLAALEKEKAVAVTTQDSLLAKLSQAQEECEHLKEQLEALRRHSLSLQESCTSLQMLNTQLQVEQGSQSSQHAAVLARCSESEARRAALEAESKVWAREREESAARMEALRRDHERMMAVQQRQEAELEELLDKHSQLRSSNRSLEAQHRELEARYKELLEGEAQLKEREREMDRQRREMEAEAQRRLESERELERLKDDNDRLQTQQKEWLALQAELLAQGSVLKGELSASQLDRTRLEGELSGLRETNQSLDLSNARLTSQYQLLNQLKSNMEEENRHLMEQNQTLLKDNQALLEQSLVRCDQHYSQQKEYQEKLSELRREKQKLVEKIMDQYRVLDPSMHPPANKAKKTNRFADKMKKLIKPRVGGREGRAIFTAAGSVENLADGTEFTSDSPTFATKNRTPVLPSCVLWSLSPAADPLSTVVCETSTLFHPFLNLIFFVLLQPAGVSFLLKALVVFNSTDVGVKMTSTWMTGTEVSQQNIVQNIMACLLVLPTIHPATMRSPDPRSAPGSPVPGRKVEPDISVPGIPTTRPGSGGRRKLGSRHGWGLGLARGGSGLSQSFSPGDHKTPPLLRLRSAQNTQAVVWEGEGDDQNTPGAADALLESSFDEAEALKTADPHHLSAGHCFPVPPYSHVTVHPAAQTSGPHNSAKTKNSFNLFELAERITQVSHQNHRLVDELARFNRSHSQEELEPPQHLLCPILAHQERTAVTSGNSGNYFICQCFLIGEWIENAYRTQGLHIARGTKNHSSRSVATS</sequence>
<feature type="domain" description="HOOK N-terminal" evidence="8">
    <location>
        <begin position="50"/>
        <end position="176"/>
    </location>
</feature>
<keyword evidence="4 6" id="KW-0175">Coiled coil</keyword>
<evidence type="ECO:0000256" key="1">
    <source>
        <dbReference type="ARBA" id="ARBA00004496"/>
    </source>
</evidence>
<dbReference type="GO" id="GO:0051959">
    <property type="term" value="F:dynein light intermediate chain binding"/>
    <property type="evidence" value="ECO:0007669"/>
    <property type="project" value="TreeGrafter"/>
</dbReference>
<feature type="region of interest" description="Disordered" evidence="7">
    <location>
        <begin position="499"/>
        <end position="534"/>
    </location>
</feature>
<feature type="compositionally biased region" description="Basic and acidic residues" evidence="7">
    <location>
        <begin position="573"/>
        <end position="588"/>
    </location>
</feature>
<dbReference type="PANTHER" id="PTHR18947">
    <property type="entry name" value="HOOK PROTEINS"/>
    <property type="match status" value="1"/>
</dbReference>
<dbReference type="GO" id="GO:0008017">
    <property type="term" value="F:microtubule binding"/>
    <property type="evidence" value="ECO:0007669"/>
    <property type="project" value="TreeGrafter"/>
</dbReference>
<reference evidence="9 10" key="1">
    <citation type="submission" date="2019-04" db="EMBL/GenBank/DDBJ databases">
        <title>The sequence and de novo assembly of Takifugu bimaculatus genome using PacBio and Hi-C technologies.</title>
        <authorList>
            <person name="Xu P."/>
            <person name="Liu B."/>
            <person name="Zhou Z."/>
        </authorList>
    </citation>
    <scope>NUCLEOTIDE SEQUENCE [LARGE SCALE GENOMIC DNA]</scope>
    <source>
        <strain evidence="9">TB-2018</strain>
        <tissue evidence="9">Muscle</tissue>
    </source>
</reference>
<proteinExistence type="inferred from homology"/>
<dbReference type="InterPro" id="IPR036872">
    <property type="entry name" value="CH_dom_sf"/>
</dbReference>
<keyword evidence="2" id="KW-0963">Cytoplasm</keyword>
<protein>
    <recommendedName>
        <fullName evidence="8">HOOK N-terminal domain-containing protein</fullName>
    </recommendedName>
</protein>
<dbReference type="GO" id="GO:0005085">
    <property type="term" value="F:guanyl-nucleotide exchange factor activity"/>
    <property type="evidence" value="ECO:0007669"/>
    <property type="project" value="UniProtKB-KW"/>
</dbReference>
<keyword evidence="3" id="KW-0344">Guanine-nucleotide releasing factor</keyword>
<dbReference type="Gene3D" id="1.10.418.10">
    <property type="entry name" value="Calponin-like domain"/>
    <property type="match status" value="1"/>
</dbReference>
<evidence type="ECO:0000256" key="6">
    <source>
        <dbReference type="SAM" id="Coils"/>
    </source>
</evidence>
<dbReference type="GO" id="GO:0031122">
    <property type="term" value="P:cytoplasmic microtubule organization"/>
    <property type="evidence" value="ECO:0007669"/>
    <property type="project" value="TreeGrafter"/>
</dbReference>
<evidence type="ECO:0000313" key="10">
    <source>
        <dbReference type="Proteomes" id="UP000516260"/>
    </source>
</evidence>
<feature type="compositionally biased region" description="Basic and acidic residues" evidence="7">
    <location>
        <begin position="522"/>
        <end position="534"/>
    </location>
</feature>
<feature type="coiled-coil region" evidence="6">
    <location>
        <begin position="1017"/>
        <end position="1051"/>
    </location>
</feature>
<evidence type="ECO:0000256" key="3">
    <source>
        <dbReference type="ARBA" id="ARBA00022658"/>
    </source>
</evidence>
<evidence type="ECO:0000259" key="8">
    <source>
        <dbReference type="Pfam" id="PF19047"/>
    </source>
</evidence>
<evidence type="ECO:0000256" key="4">
    <source>
        <dbReference type="ARBA" id="ARBA00023054"/>
    </source>
</evidence>
<dbReference type="Proteomes" id="UP000516260">
    <property type="component" value="Chromosome 14"/>
</dbReference>
<feature type="region of interest" description="Disordered" evidence="7">
    <location>
        <begin position="803"/>
        <end position="830"/>
    </location>
</feature>